<keyword evidence="2" id="KW-0328">Glycosyltransferase</keyword>
<sequence length="94" mass="10136">GLVVDEAMACGLPVISTSAAGEIRDRIEEGVNGYIVPPEDSAALVERMLTLAQDGALRARMGNISAEKIKGHTPEKWAGDFERIVAQMLRKEIT</sequence>
<protein>
    <submittedName>
        <fullName evidence="2">Glycosyl transferase, group 1 domain protein</fullName>
        <ecNumber evidence="2">2.4.-.-</ecNumber>
    </submittedName>
</protein>
<dbReference type="PANTHER" id="PTHR12526">
    <property type="entry name" value="GLYCOSYLTRANSFERASE"/>
    <property type="match status" value="1"/>
</dbReference>
<dbReference type="AlphaFoldDB" id="T1B152"/>
<proteinExistence type="predicted"/>
<name>T1B152_9ZZZZ</name>
<feature type="domain" description="Glycosyl transferase family 1" evidence="1">
    <location>
        <begin position="1"/>
        <end position="65"/>
    </location>
</feature>
<dbReference type="Pfam" id="PF00534">
    <property type="entry name" value="Glycos_transf_1"/>
    <property type="match status" value="1"/>
</dbReference>
<comment type="caution">
    <text evidence="2">The sequence shown here is derived from an EMBL/GenBank/DDBJ whole genome shotgun (WGS) entry which is preliminary data.</text>
</comment>
<dbReference type="GO" id="GO:0016757">
    <property type="term" value="F:glycosyltransferase activity"/>
    <property type="evidence" value="ECO:0007669"/>
    <property type="project" value="UniProtKB-KW"/>
</dbReference>
<dbReference type="EC" id="2.4.-.-" evidence="2"/>
<evidence type="ECO:0000313" key="2">
    <source>
        <dbReference type="EMBL" id="EQD46609.1"/>
    </source>
</evidence>
<evidence type="ECO:0000259" key="1">
    <source>
        <dbReference type="Pfam" id="PF00534"/>
    </source>
</evidence>
<feature type="non-terminal residue" evidence="2">
    <location>
        <position position="1"/>
    </location>
</feature>
<gene>
    <name evidence="2" type="ORF">B2A_08832</name>
</gene>
<dbReference type="Gene3D" id="3.40.50.2000">
    <property type="entry name" value="Glycogen Phosphorylase B"/>
    <property type="match status" value="2"/>
</dbReference>
<keyword evidence="2" id="KW-0808">Transferase</keyword>
<dbReference type="InterPro" id="IPR001296">
    <property type="entry name" value="Glyco_trans_1"/>
</dbReference>
<reference evidence="2" key="2">
    <citation type="journal article" date="2014" name="ISME J.">
        <title>Microbial stratification in low pH oxic and suboxic macroscopic growths along an acid mine drainage.</title>
        <authorList>
            <person name="Mendez-Garcia C."/>
            <person name="Mesa V."/>
            <person name="Sprenger R.R."/>
            <person name="Richter M."/>
            <person name="Diez M.S."/>
            <person name="Solano J."/>
            <person name="Bargiela R."/>
            <person name="Golyshina O.V."/>
            <person name="Manteca A."/>
            <person name="Ramos J.L."/>
            <person name="Gallego J.R."/>
            <person name="Llorente I."/>
            <person name="Martins Dos Santos V.A."/>
            <person name="Jensen O.N."/>
            <person name="Pelaez A.I."/>
            <person name="Sanchez J."/>
            <person name="Ferrer M."/>
        </authorList>
    </citation>
    <scope>NUCLEOTIDE SEQUENCE</scope>
</reference>
<reference evidence="2" key="1">
    <citation type="submission" date="2013-08" db="EMBL/GenBank/DDBJ databases">
        <authorList>
            <person name="Mendez C."/>
            <person name="Richter M."/>
            <person name="Ferrer M."/>
            <person name="Sanchez J."/>
        </authorList>
    </citation>
    <scope>NUCLEOTIDE SEQUENCE</scope>
</reference>
<accession>T1B152</accession>
<dbReference type="SUPFAM" id="SSF53756">
    <property type="entry name" value="UDP-Glycosyltransferase/glycogen phosphorylase"/>
    <property type="match status" value="1"/>
</dbReference>
<organism evidence="2">
    <name type="scientific">mine drainage metagenome</name>
    <dbReference type="NCBI Taxonomy" id="410659"/>
    <lineage>
        <taxon>unclassified sequences</taxon>
        <taxon>metagenomes</taxon>
        <taxon>ecological metagenomes</taxon>
    </lineage>
</organism>
<dbReference type="EMBL" id="AUZZ01006371">
    <property type="protein sequence ID" value="EQD46609.1"/>
    <property type="molecule type" value="Genomic_DNA"/>
</dbReference>